<evidence type="ECO:0000313" key="2">
    <source>
        <dbReference type="Proteomes" id="UP000046393"/>
    </source>
</evidence>
<name>A0A0N5AGD2_9BILA</name>
<evidence type="ECO:0000313" key="3">
    <source>
        <dbReference type="WBParaSite" id="SMUV_0000337501-mRNA-1"/>
    </source>
</evidence>
<proteinExistence type="predicted"/>
<dbReference type="Pfam" id="PF00059">
    <property type="entry name" value="Lectin_C"/>
    <property type="match status" value="1"/>
</dbReference>
<reference evidence="3" key="1">
    <citation type="submission" date="2017-02" db="UniProtKB">
        <authorList>
            <consortium name="WormBaseParasite"/>
        </authorList>
    </citation>
    <scope>IDENTIFICATION</scope>
</reference>
<dbReference type="InterPro" id="IPR001304">
    <property type="entry name" value="C-type_lectin-like"/>
</dbReference>
<dbReference type="AlphaFoldDB" id="A0A0N5AGD2"/>
<dbReference type="InterPro" id="IPR016186">
    <property type="entry name" value="C-type_lectin-like/link_sf"/>
</dbReference>
<dbReference type="Gene3D" id="3.10.100.10">
    <property type="entry name" value="Mannose-Binding Protein A, subunit A"/>
    <property type="match status" value="1"/>
</dbReference>
<dbReference type="InterPro" id="IPR016187">
    <property type="entry name" value="CTDL_fold"/>
</dbReference>
<evidence type="ECO:0000259" key="1">
    <source>
        <dbReference type="Pfam" id="PF00059"/>
    </source>
</evidence>
<protein>
    <submittedName>
        <fullName evidence="3">C-type lectin domain-containing protein</fullName>
    </submittedName>
</protein>
<dbReference type="WBParaSite" id="SMUV_0000337501-mRNA-1">
    <property type="protein sequence ID" value="SMUV_0000337501-mRNA-1"/>
    <property type="gene ID" value="SMUV_0000337501"/>
</dbReference>
<feature type="domain" description="C-type lectin" evidence="1">
    <location>
        <begin position="155"/>
        <end position="271"/>
    </location>
</feature>
<keyword evidence="2" id="KW-1185">Reference proteome</keyword>
<sequence length="306" mass="35962">MTSLCQNYYSHIFSIENWKQERLLKALITENEKYRKSGYKMVLPLSLKYDKNFWWEDDVNVEHIRLHHHRLKDPDVQQADTQKCFAIEREARIENEKLLTKDTYKTVDCKKLESDYVICKQDLTNVPLNLMANEEFEIDWLNRIDDGKTLKKFRTYTAISTICQNRHSHVVSIGSLAEEQHLTEAVLRELALRKSSTKSMLILGLRYVDGRLKWDDNTNTDYIQAAFKKQRLNYKNSDCYALVRDAATNNGKGYYVNVKCADIAAEELVCEMEDNSNNYTPFNGEKLIEIEYDDFGLYERLGIRFS</sequence>
<accession>A0A0N5AGD2</accession>
<dbReference type="CDD" id="cd00037">
    <property type="entry name" value="CLECT"/>
    <property type="match status" value="1"/>
</dbReference>
<dbReference type="SUPFAM" id="SSF56436">
    <property type="entry name" value="C-type lectin-like"/>
    <property type="match status" value="1"/>
</dbReference>
<dbReference type="Proteomes" id="UP000046393">
    <property type="component" value="Unplaced"/>
</dbReference>
<organism evidence="2 3">
    <name type="scientific">Syphacia muris</name>
    <dbReference type="NCBI Taxonomy" id="451379"/>
    <lineage>
        <taxon>Eukaryota</taxon>
        <taxon>Metazoa</taxon>
        <taxon>Ecdysozoa</taxon>
        <taxon>Nematoda</taxon>
        <taxon>Chromadorea</taxon>
        <taxon>Rhabditida</taxon>
        <taxon>Spirurina</taxon>
        <taxon>Oxyuridomorpha</taxon>
        <taxon>Oxyuroidea</taxon>
        <taxon>Oxyuridae</taxon>
        <taxon>Syphacia</taxon>
    </lineage>
</organism>